<evidence type="ECO:0000256" key="3">
    <source>
        <dbReference type="ARBA" id="ARBA00023242"/>
    </source>
</evidence>
<dbReference type="EMBL" id="ML170176">
    <property type="protein sequence ID" value="TDL22253.1"/>
    <property type="molecule type" value="Genomic_DNA"/>
</dbReference>
<dbReference type="PANTHER" id="PTHR22731">
    <property type="entry name" value="RIBONUCLEASES P/MRP PROTEIN SUBUNIT POP1"/>
    <property type="match status" value="1"/>
</dbReference>
<protein>
    <submittedName>
        <fullName evidence="8">POP1-domain-containing protein</fullName>
    </submittedName>
</protein>
<feature type="domain" description="Pop1 N-terminal" evidence="5">
    <location>
        <begin position="68"/>
        <end position="138"/>
    </location>
</feature>
<accession>A0A4Y7Q3L3</accession>
<feature type="region of interest" description="Disordered" evidence="4">
    <location>
        <begin position="635"/>
        <end position="654"/>
    </location>
</feature>
<dbReference type="GO" id="GO:0005655">
    <property type="term" value="C:nucleolar ribonuclease P complex"/>
    <property type="evidence" value="ECO:0007669"/>
    <property type="project" value="InterPro"/>
</dbReference>
<reference evidence="8 9" key="1">
    <citation type="submission" date="2018-06" db="EMBL/GenBank/DDBJ databases">
        <title>A transcriptomic atlas of mushroom development highlights an independent origin of complex multicellularity.</title>
        <authorList>
            <consortium name="DOE Joint Genome Institute"/>
            <person name="Krizsan K."/>
            <person name="Almasi E."/>
            <person name="Merenyi Z."/>
            <person name="Sahu N."/>
            <person name="Viragh M."/>
            <person name="Koszo T."/>
            <person name="Mondo S."/>
            <person name="Kiss B."/>
            <person name="Balint B."/>
            <person name="Kues U."/>
            <person name="Barry K."/>
            <person name="Hegedus J.C."/>
            <person name="Henrissat B."/>
            <person name="Johnson J."/>
            <person name="Lipzen A."/>
            <person name="Ohm R."/>
            <person name="Nagy I."/>
            <person name="Pangilinan J."/>
            <person name="Yan J."/>
            <person name="Xiong Y."/>
            <person name="Grigoriev I.V."/>
            <person name="Hibbett D.S."/>
            <person name="Nagy L.G."/>
        </authorList>
    </citation>
    <scope>NUCLEOTIDE SEQUENCE [LARGE SCALE GENOMIC DNA]</scope>
    <source>
        <strain evidence="8 9">SZMC22713</strain>
    </source>
</reference>
<dbReference type="VEuPathDB" id="FungiDB:BD410DRAFT_865514"/>
<keyword evidence="2" id="KW-0819">tRNA processing</keyword>
<dbReference type="InterPro" id="IPR012590">
    <property type="entry name" value="POPLD_dom"/>
</dbReference>
<dbReference type="PANTHER" id="PTHR22731:SF3">
    <property type="entry name" value="RIBONUCLEASES P_MRP PROTEIN SUBUNIT POP1"/>
    <property type="match status" value="1"/>
</dbReference>
<feature type="domain" description="POP1 C-terminal" evidence="7">
    <location>
        <begin position="754"/>
        <end position="830"/>
    </location>
</feature>
<dbReference type="Proteomes" id="UP000294933">
    <property type="component" value="Unassembled WGS sequence"/>
</dbReference>
<dbReference type="GO" id="GO:0001682">
    <property type="term" value="P:tRNA 5'-leader removal"/>
    <property type="evidence" value="ECO:0007669"/>
    <property type="project" value="InterPro"/>
</dbReference>
<feature type="domain" description="Pop1 N-terminal" evidence="5">
    <location>
        <begin position="147"/>
        <end position="218"/>
    </location>
</feature>
<dbReference type="Pfam" id="PF06978">
    <property type="entry name" value="POP1_N"/>
    <property type="match status" value="2"/>
</dbReference>
<evidence type="ECO:0000313" key="9">
    <source>
        <dbReference type="Proteomes" id="UP000294933"/>
    </source>
</evidence>
<feature type="region of interest" description="Disordered" evidence="4">
    <location>
        <begin position="276"/>
        <end position="311"/>
    </location>
</feature>
<feature type="compositionally biased region" description="Basic and acidic residues" evidence="4">
    <location>
        <begin position="1"/>
        <end position="15"/>
    </location>
</feature>
<dbReference type="InterPro" id="IPR039182">
    <property type="entry name" value="Pop1"/>
</dbReference>
<evidence type="ECO:0000259" key="5">
    <source>
        <dbReference type="Pfam" id="PF06978"/>
    </source>
</evidence>
<dbReference type="Pfam" id="PF22770">
    <property type="entry name" value="POP1_C"/>
    <property type="match status" value="1"/>
</dbReference>
<proteinExistence type="predicted"/>
<evidence type="ECO:0000259" key="6">
    <source>
        <dbReference type="Pfam" id="PF08170"/>
    </source>
</evidence>
<evidence type="ECO:0000259" key="7">
    <source>
        <dbReference type="Pfam" id="PF22770"/>
    </source>
</evidence>
<sequence length="831" mass="92655">MPPKRKMDGDNDRLTSHQKKKQRTDAARTIAVQPSPLAGPSKPAANGTLLGLFSCSNTLPATIDVERFAEARAFEINAMQEAMENSRASATHRVWQTLPRHLRRRAASHDVRRVPARLRERARAEMDPVRKKALGRSMPKRGKARRVSRTENLLKRQRDKAWLETHIWHAKRMKMENMWGYRLAVHTTEKSFRPSHRASLHGSILHDASYDGVIELKGPEKILKEVLSQCSDPQGAGPGAVRFLSGSRVCDIHMYKPLSYPFGLIGPTAVMWQPCDPTPQVPPAATNASQKKKKKKGKSKETATDSTPVAKQPASGRRIWVICHPLIYQDVYSALQSACSNALDAIRAAGGDVVEIELADLRQQMNVFEIMGPKASQVIKGALTPVKEEENSKEFKQFWSTLAHLQSSGSVPRGMVIGFTVQDPRLDFPPKNAKAHIDSETLPSISSPAGLWPTPQLASSTIWDDKVRDGLSQPRFKKKDIDERRAKNLIPGAKLSPLRQDDRIPILLIQRSLEPLDTSNIEPKTAGNRATHGWTMIFPKGWGMHFLSSLVFTGTRVGGQRERESQRFESGCLYFPNDYPTSAGYAQFAEEREEVGKSRWERKPPAKRPNWKRLGTRSPWKPDWEVVLGLKKASNTPSDDLVPTQREPGDDEMDRDITPWLLRGIEAKSILTSACKLPIPAIGLAASVNALRAKRQFPPLAIPPEDIWCSALVMVTVSFPYRGAPEDLANIYLMLDEEARIWTDFLRKPTDEVPPELPEGTPSADAIVGYITSGDYSLSLGRGQAIGAIPINRWSDLQSQTRRLGKSLKPVVKVRDRAGVICRPAYLEILG</sequence>
<evidence type="ECO:0000256" key="4">
    <source>
        <dbReference type="SAM" id="MobiDB-lite"/>
    </source>
</evidence>
<keyword evidence="3" id="KW-0539">Nucleus</keyword>
<dbReference type="STRING" id="50990.A0A4Y7Q3L3"/>
<feature type="domain" description="POPLD" evidence="6">
    <location>
        <begin position="533"/>
        <end position="624"/>
    </location>
</feature>
<evidence type="ECO:0000313" key="8">
    <source>
        <dbReference type="EMBL" id="TDL22253.1"/>
    </source>
</evidence>
<dbReference type="AlphaFoldDB" id="A0A4Y7Q3L3"/>
<dbReference type="OrthoDB" id="442863at2759"/>
<gene>
    <name evidence="8" type="ORF">BD410DRAFT_865514</name>
</gene>
<comment type="subcellular location">
    <subcellularLocation>
        <location evidence="1">Nucleus</location>
    </subcellularLocation>
</comment>
<name>A0A4Y7Q3L3_9AGAM</name>
<keyword evidence="9" id="KW-1185">Reference proteome</keyword>
<dbReference type="InterPro" id="IPR055079">
    <property type="entry name" value="POP1_C"/>
</dbReference>
<evidence type="ECO:0000256" key="2">
    <source>
        <dbReference type="ARBA" id="ARBA00022694"/>
    </source>
</evidence>
<feature type="region of interest" description="Disordered" evidence="4">
    <location>
        <begin position="1"/>
        <end position="27"/>
    </location>
</feature>
<dbReference type="Pfam" id="PF08170">
    <property type="entry name" value="POPLD"/>
    <property type="match status" value="1"/>
</dbReference>
<evidence type="ECO:0000256" key="1">
    <source>
        <dbReference type="ARBA" id="ARBA00004123"/>
    </source>
</evidence>
<dbReference type="InterPro" id="IPR009723">
    <property type="entry name" value="Pop1_N"/>
</dbReference>
<dbReference type="GO" id="GO:0000172">
    <property type="term" value="C:ribonuclease MRP complex"/>
    <property type="evidence" value="ECO:0007669"/>
    <property type="project" value="InterPro"/>
</dbReference>
<organism evidence="8 9">
    <name type="scientific">Rickenella mellea</name>
    <dbReference type="NCBI Taxonomy" id="50990"/>
    <lineage>
        <taxon>Eukaryota</taxon>
        <taxon>Fungi</taxon>
        <taxon>Dikarya</taxon>
        <taxon>Basidiomycota</taxon>
        <taxon>Agaricomycotina</taxon>
        <taxon>Agaricomycetes</taxon>
        <taxon>Hymenochaetales</taxon>
        <taxon>Rickenellaceae</taxon>
        <taxon>Rickenella</taxon>
    </lineage>
</organism>